<dbReference type="InterPro" id="IPR003661">
    <property type="entry name" value="HisK_dim/P_dom"/>
</dbReference>
<feature type="domain" description="Response regulatory" evidence="8">
    <location>
        <begin position="737"/>
        <end position="851"/>
    </location>
</feature>
<keyword evidence="6" id="KW-1133">Transmembrane helix</keyword>
<dbReference type="InterPro" id="IPR005467">
    <property type="entry name" value="His_kinase_dom"/>
</dbReference>
<feature type="transmembrane region" description="Helical" evidence="6">
    <location>
        <begin position="80"/>
        <end position="100"/>
    </location>
</feature>
<dbReference type="SUPFAM" id="SSF47384">
    <property type="entry name" value="Homodimeric domain of signal transducing histidine kinase"/>
    <property type="match status" value="1"/>
</dbReference>
<dbReference type="SMART" id="SM00387">
    <property type="entry name" value="HATPase_c"/>
    <property type="match status" value="1"/>
</dbReference>
<feature type="transmembrane region" description="Helical" evidence="6">
    <location>
        <begin position="231"/>
        <end position="254"/>
    </location>
</feature>
<proteinExistence type="predicted"/>
<keyword evidence="6" id="KW-0472">Membrane</keyword>
<dbReference type="PANTHER" id="PTHR43547:SF2">
    <property type="entry name" value="HYBRID SIGNAL TRANSDUCTION HISTIDINE KINASE C"/>
    <property type="match status" value="1"/>
</dbReference>
<reference evidence="9 10" key="1">
    <citation type="submission" date="2023-08" db="EMBL/GenBank/DDBJ databases">
        <title>Characterization of two Paracoccaceae strains isolated from Phycosphere and proposal of Xinfangfangia lacusdiani sp. nov.</title>
        <authorList>
            <person name="Deng Y."/>
            <person name="Zhang Y.Q."/>
        </authorList>
    </citation>
    <scope>NUCLEOTIDE SEQUENCE [LARGE SCALE GENOMIC DNA]</scope>
    <source>
        <strain evidence="9 10">CPCC 101601</strain>
    </source>
</reference>
<comment type="catalytic activity">
    <reaction evidence="1">
        <text>ATP + protein L-histidine = ADP + protein N-phospho-L-histidine.</text>
        <dbReference type="EC" id="2.7.13.3"/>
    </reaction>
</comment>
<dbReference type="Gene3D" id="3.30.565.10">
    <property type="entry name" value="Histidine kinase-like ATPase, C-terminal domain"/>
    <property type="match status" value="1"/>
</dbReference>
<feature type="transmembrane region" description="Helical" evidence="6">
    <location>
        <begin position="112"/>
        <end position="134"/>
    </location>
</feature>
<dbReference type="Proteomes" id="UP001239680">
    <property type="component" value="Unassembled WGS sequence"/>
</dbReference>
<dbReference type="InterPro" id="IPR036890">
    <property type="entry name" value="HATPase_C_sf"/>
</dbReference>
<keyword evidence="10" id="KW-1185">Reference proteome</keyword>
<feature type="transmembrane region" description="Helical" evidence="6">
    <location>
        <begin position="171"/>
        <end position="192"/>
    </location>
</feature>
<gene>
    <name evidence="9" type="ORF">Q9295_03185</name>
</gene>
<dbReference type="InterPro" id="IPR004358">
    <property type="entry name" value="Sig_transdc_His_kin-like_C"/>
</dbReference>
<protein>
    <recommendedName>
        <fullName evidence="2">histidine kinase</fullName>
        <ecNumber evidence="2">2.7.13.3</ecNumber>
    </recommendedName>
</protein>
<evidence type="ECO:0000313" key="10">
    <source>
        <dbReference type="Proteomes" id="UP001239680"/>
    </source>
</evidence>
<dbReference type="InterPro" id="IPR001789">
    <property type="entry name" value="Sig_transdc_resp-reg_receiver"/>
</dbReference>
<evidence type="ECO:0000256" key="5">
    <source>
        <dbReference type="SAM" id="MobiDB-lite"/>
    </source>
</evidence>
<dbReference type="SUPFAM" id="SSF55874">
    <property type="entry name" value="ATPase domain of HSP90 chaperone/DNA topoisomerase II/histidine kinase"/>
    <property type="match status" value="1"/>
</dbReference>
<dbReference type="InterPro" id="IPR011006">
    <property type="entry name" value="CheY-like_superfamily"/>
</dbReference>
<comment type="caution">
    <text evidence="9">The sequence shown here is derived from an EMBL/GenBank/DDBJ whole genome shotgun (WGS) entry which is preliminary data.</text>
</comment>
<dbReference type="PRINTS" id="PR00344">
    <property type="entry name" value="BCTRLSENSOR"/>
</dbReference>
<keyword evidence="9" id="KW-0418">Kinase</keyword>
<feature type="region of interest" description="Disordered" evidence="5">
    <location>
        <begin position="708"/>
        <end position="727"/>
    </location>
</feature>
<dbReference type="PROSITE" id="PS50109">
    <property type="entry name" value="HIS_KIN"/>
    <property type="match status" value="1"/>
</dbReference>
<accession>A0ABU0VUF9</accession>
<feature type="transmembrane region" description="Helical" evidence="6">
    <location>
        <begin position="52"/>
        <end position="73"/>
    </location>
</feature>
<dbReference type="CDD" id="cd00075">
    <property type="entry name" value="HATPase"/>
    <property type="match status" value="1"/>
</dbReference>
<evidence type="ECO:0000256" key="4">
    <source>
        <dbReference type="PROSITE-ProRule" id="PRU00169"/>
    </source>
</evidence>
<feature type="modified residue" description="4-aspartylphosphate" evidence="4">
    <location>
        <position position="786"/>
    </location>
</feature>
<dbReference type="RefSeq" id="WP_306679055.1">
    <property type="nucleotide sequence ID" value="NZ_JAVDBT010000002.1"/>
</dbReference>
<evidence type="ECO:0000313" key="9">
    <source>
        <dbReference type="EMBL" id="MDQ2065366.1"/>
    </source>
</evidence>
<feature type="transmembrane region" description="Helical" evidence="6">
    <location>
        <begin position="260"/>
        <end position="279"/>
    </location>
</feature>
<dbReference type="Gene3D" id="3.40.50.2300">
    <property type="match status" value="1"/>
</dbReference>
<dbReference type="EC" id="2.7.13.3" evidence="2"/>
<evidence type="ECO:0000259" key="7">
    <source>
        <dbReference type="PROSITE" id="PS50109"/>
    </source>
</evidence>
<dbReference type="CDD" id="cd17546">
    <property type="entry name" value="REC_hyHK_CKI1_RcsC-like"/>
    <property type="match status" value="1"/>
</dbReference>
<dbReference type="GO" id="GO:0004673">
    <property type="term" value="F:protein histidine kinase activity"/>
    <property type="evidence" value="ECO:0007669"/>
    <property type="project" value="UniProtKB-EC"/>
</dbReference>
<dbReference type="InterPro" id="IPR036097">
    <property type="entry name" value="HisK_dim/P_sf"/>
</dbReference>
<dbReference type="EMBL" id="JAVDBT010000002">
    <property type="protein sequence ID" value="MDQ2065366.1"/>
    <property type="molecule type" value="Genomic_DNA"/>
</dbReference>
<dbReference type="Pfam" id="PF02518">
    <property type="entry name" value="HATPase_c"/>
    <property type="match status" value="1"/>
</dbReference>
<evidence type="ECO:0000256" key="3">
    <source>
        <dbReference type="ARBA" id="ARBA00022553"/>
    </source>
</evidence>
<sequence length="863" mass="91761">MPNRKPRLANSRRMFRWVMVLCVLLMPLLGTQLLLRGPLDSAAVPASELRQLLPGAVLIWGAVTHQVLLMALARRRARKAVAALIASGVGLALVPGFTLVNWPGIAALTAPGLSPMEMAFCWIGAAVLAFVAFATRHLTDDPRRPSLGLAQPTAHLGKAERGSAPATPSDLLVSGVIYAVGFWLIASTLPLIEQGNFAPAPLLPAIMAALYTQTAVSLLRPGYAALRAREAQGGAITGLVLVQAVAALALLGLAAAAPEIARPGVAVTGLLLCAAMAGAALQLLPLYLPGLGLMLSAGAMALVASGSAHPSLQAMFAAIMLTTLASLHRRARDGVDAMSAIGAAPPEVTAAFQALSGSALVKLDLAEQSVVFPGQAGRALGLGDPQSFADLFRDSDFSGVLDLMQRLQAEPGLAADPPPNSVPVRPLRLRLQVKPLAVEGQPTPTARLESFEVHILRHDPPVAWLALISLRRQQDLETRLIRNESLLGEAVLREERLLSIAAHELRTPIAILSMLGEELKTGTEWDDIGTSFETTLQRIVAILDDLRAGSGTEGGQSANASFTIREMALQVAELFQPAGFANGIEIRLALGENCDIALRCDYSRVFIALSKLLHNAIVHSKGSEVTLAAFLVKGNEAELTVTWQISDNGIGIVEGDRARIFEPFETSGATLSERPGLGLYTARKAVRLMGGELILQPSELGACFVLSHPARPERPPQNPDQDESPMSEVAPIYTSRSVLLIEDNKLVGEITSARLRKLFHKVDWAEAGDTGLAQFRSQSYDLLVVDQLLPGMIGSEIVREIRQSNRDVPIVGITASTMGSECRDLEEAGANYALEKPLSFAQLKMLAEEFFPGDLADPPAEGS</sequence>
<dbReference type="PROSITE" id="PS50110">
    <property type="entry name" value="RESPONSE_REGULATORY"/>
    <property type="match status" value="1"/>
</dbReference>
<dbReference type="SUPFAM" id="SSF52172">
    <property type="entry name" value="CheY-like"/>
    <property type="match status" value="1"/>
</dbReference>
<dbReference type="CDD" id="cd00082">
    <property type="entry name" value="HisKA"/>
    <property type="match status" value="1"/>
</dbReference>
<feature type="domain" description="Histidine kinase" evidence="7">
    <location>
        <begin position="500"/>
        <end position="712"/>
    </location>
</feature>
<evidence type="ECO:0000259" key="8">
    <source>
        <dbReference type="PROSITE" id="PS50110"/>
    </source>
</evidence>
<keyword evidence="3 4" id="KW-0597">Phosphoprotein</keyword>
<dbReference type="InterPro" id="IPR003594">
    <property type="entry name" value="HATPase_dom"/>
</dbReference>
<evidence type="ECO:0000256" key="6">
    <source>
        <dbReference type="SAM" id="Phobius"/>
    </source>
</evidence>
<keyword evidence="6" id="KW-0812">Transmembrane</keyword>
<dbReference type="Pfam" id="PF00072">
    <property type="entry name" value="Response_reg"/>
    <property type="match status" value="1"/>
</dbReference>
<name>A0ABU0VUF9_9RHOB</name>
<organism evidence="9 10">
    <name type="scientific">Pseudogemmobacter lacusdianii</name>
    <dbReference type="NCBI Taxonomy" id="3069608"/>
    <lineage>
        <taxon>Bacteria</taxon>
        <taxon>Pseudomonadati</taxon>
        <taxon>Pseudomonadota</taxon>
        <taxon>Alphaproteobacteria</taxon>
        <taxon>Rhodobacterales</taxon>
        <taxon>Paracoccaceae</taxon>
        <taxon>Pseudogemmobacter</taxon>
    </lineage>
</organism>
<dbReference type="PANTHER" id="PTHR43547">
    <property type="entry name" value="TWO-COMPONENT HISTIDINE KINASE"/>
    <property type="match status" value="1"/>
</dbReference>
<keyword evidence="9" id="KW-0808">Transferase</keyword>
<evidence type="ECO:0000256" key="2">
    <source>
        <dbReference type="ARBA" id="ARBA00012438"/>
    </source>
</evidence>
<dbReference type="SMART" id="SM00448">
    <property type="entry name" value="REC"/>
    <property type="match status" value="1"/>
</dbReference>
<evidence type="ECO:0000256" key="1">
    <source>
        <dbReference type="ARBA" id="ARBA00000085"/>
    </source>
</evidence>
<dbReference type="SMART" id="SM00388">
    <property type="entry name" value="HisKA"/>
    <property type="match status" value="1"/>
</dbReference>